<dbReference type="EMBL" id="AKHW03002956">
    <property type="protein sequence ID" value="KYO36550.1"/>
    <property type="molecule type" value="Genomic_DNA"/>
</dbReference>
<evidence type="ECO:0000313" key="2">
    <source>
        <dbReference type="Proteomes" id="UP000050525"/>
    </source>
</evidence>
<evidence type="ECO:0000313" key="1">
    <source>
        <dbReference type="EMBL" id="KYO36550.1"/>
    </source>
</evidence>
<proteinExistence type="predicted"/>
<sequence>MPLEYVALDVSQVTRSRGHQGTPDVLNQPVEPGRKKARMSQTFTKLRYAFPSQQQRTQLQNQEGHVFLMGNMFTQPHLDWHSQYKSTSSTAFCLQVLFCILQKHFFFLVNTLAVRHVNS</sequence>
<protein>
    <submittedName>
        <fullName evidence="1">Uncharacterized protein</fullName>
    </submittedName>
</protein>
<keyword evidence="2" id="KW-1185">Reference proteome</keyword>
<organism evidence="1 2">
    <name type="scientific">Alligator mississippiensis</name>
    <name type="common">American alligator</name>
    <dbReference type="NCBI Taxonomy" id="8496"/>
    <lineage>
        <taxon>Eukaryota</taxon>
        <taxon>Metazoa</taxon>
        <taxon>Chordata</taxon>
        <taxon>Craniata</taxon>
        <taxon>Vertebrata</taxon>
        <taxon>Euteleostomi</taxon>
        <taxon>Archelosauria</taxon>
        <taxon>Archosauria</taxon>
        <taxon>Crocodylia</taxon>
        <taxon>Alligatoridae</taxon>
        <taxon>Alligatorinae</taxon>
        <taxon>Alligator</taxon>
    </lineage>
</organism>
<accession>A0A151NIH3</accession>
<dbReference type="AlphaFoldDB" id="A0A151NIH3"/>
<gene>
    <name evidence="1" type="ORF">Y1Q_0024263</name>
</gene>
<dbReference type="Proteomes" id="UP000050525">
    <property type="component" value="Unassembled WGS sequence"/>
</dbReference>
<reference evidence="1 2" key="1">
    <citation type="journal article" date="2012" name="Genome Biol.">
        <title>Sequencing three crocodilian genomes to illuminate the evolution of archosaurs and amniotes.</title>
        <authorList>
            <person name="St John J.A."/>
            <person name="Braun E.L."/>
            <person name="Isberg S.R."/>
            <person name="Miles L.G."/>
            <person name="Chong A.Y."/>
            <person name="Gongora J."/>
            <person name="Dalzell P."/>
            <person name="Moran C."/>
            <person name="Bed'hom B."/>
            <person name="Abzhanov A."/>
            <person name="Burgess S.C."/>
            <person name="Cooksey A.M."/>
            <person name="Castoe T.A."/>
            <person name="Crawford N.G."/>
            <person name="Densmore L.D."/>
            <person name="Drew J.C."/>
            <person name="Edwards S.V."/>
            <person name="Faircloth B.C."/>
            <person name="Fujita M.K."/>
            <person name="Greenwold M.J."/>
            <person name="Hoffmann F.G."/>
            <person name="Howard J.M."/>
            <person name="Iguchi T."/>
            <person name="Janes D.E."/>
            <person name="Khan S.Y."/>
            <person name="Kohno S."/>
            <person name="de Koning A.J."/>
            <person name="Lance S.L."/>
            <person name="McCarthy F.M."/>
            <person name="McCormack J.E."/>
            <person name="Merchant M.E."/>
            <person name="Peterson D.G."/>
            <person name="Pollock D.D."/>
            <person name="Pourmand N."/>
            <person name="Raney B.J."/>
            <person name="Roessler K.A."/>
            <person name="Sanford J.R."/>
            <person name="Sawyer R.H."/>
            <person name="Schmidt C.J."/>
            <person name="Triplett E.W."/>
            <person name="Tuberville T.D."/>
            <person name="Venegas-Anaya M."/>
            <person name="Howard J.T."/>
            <person name="Jarvis E.D."/>
            <person name="Guillette L.J.Jr."/>
            <person name="Glenn T.C."/>
            <person name="Green R.E."/>
            <person name="Ray D.A."/>
        </authorList>
    </citation>
    <scope>NUCLEOTIDE SEQUENCE [LARGE SCALE GENOMIC DNA]</scope>
    <source>
        <strain evidence="1">KSC_2009_1</strain>
    </source>
</reference>
<comment type="caution">
    <text evidence="1">The sequence shown here is derived from an EMBL/GenBank/DDBJ whole genome shotgun (WGS) entry which is preliminary data.</text>
</comment>
<name>A0A151NIH3_ALLMI</name>